<evidence type="ECO:0000256" key="2">
    <source>
        <dbReference type="SAM" id="SignalP"/>
    </source>
</evidence>
<gene>
    <name evidence="3" type="ORF">P4O66_022104</name>
</gene>
<protein>
    <submittedName>
        <fullName evidence="3">Uncharacterized protein</fullName>
    </submittedName>
</protein>
<dbReference type="AlphaFoldDB" id="A0AAD8ZS08"/>
<dbReference type="EMBL" id="JAROKS010000007">
    <property type="protein sequence ID" value="KAK1802445.1"/>
    <property type="molecule type" value="Genomic_DNA"/>
</dbReference>
<evidence type="ECO:0000256" key="1">
    <source>
        <dbReference type="SAM" id="MobiDB-lite"/>
    </source>
</evidence>
<evidence type="ECO:0000313" key="4">
    <source>
        <dbReference type="Proteomes" id="UP001239994"/>
    </source>
</evidence>
<comment type="caution">
    <text evidence="3">The sequence shown here is derived from an EMBL/GenBank/DDBJ whole genome shotgun (WGS) entry which is preliminary data.</text>
</comment>
<feature type="chain" id="PRO_5042277261" evidence="2">
    <location>
        <begin position="24"/>
        <end position="317"/>
    </location>
</feature>
<keyword evidence="2" id="KW-0732">Signal</keyword>
<accession>A0AAD8ZS08</accession>
<sequence length="317" mass="34457">MRGSAALAACGALLHWLHAGVRCTDCMRGSAALAACGSLLHWLHAGVRCTGCMQVSAALAACGSLLHWLHAVGEHGPGVQARESHRAMSNKLDWYNDFQSSESDDVDFCNTKKRPSLLLASLFGPAVEKESAGSSMDLSEGYAGYGERRGSYYPYGDHQEYYREQDQSERQTDTDLRSEYKEVSSRSGSEVDPAMEVALHWDSPSDMDTVLVDSESGEPPVPKVPPRALPRRLCSRTSRWPKGACEGVLSSEEDTPSAKDRSPKAQAPKLKPRKGKKAASPVPAPEMGQSAMASPEARAWKSVKRDPVQPRQTPTSR</sequence>
<feature type="region of interest" description="Disordered" evidence="1">
    <location>
        <begin position="163"/>
        <end position="317"/>
    </location>
</feature>
<proteinExistence type="predicted"/>
<feature type="compositionally biased region" description="Pro residues" evidence="1">
    <location>
        <begin position="219"/>
        <end position="228"/>
    </location>
</feature>
<feature type="signal peptide" evidence="2">
    <location>
        <begin position="1"/>
        <end position="23"/>
    </location>
</feature>
<organism evidence="3 4">
    <name type="scientific">Electrophorus voltai</name>
    <dbReference type="NCBI Taxonomy" id="2609070"/>
    <lineage>
        <taxon>Eukaryota</taxon>
        <taxon>Metazoa</taxon>
        <taxon>Chordata</taxon>
        <taxon>Craniata</taxon>
        <taxon>Vertebrata</taxon>
        <taxon>Euteleostomi</taxon>
        <taxon>Actinopterygii</taxon>
        <taxon>Neopterygii</taxon>
        <taxon>Teleostei</taxon>
        <taxon>Ostariophysi</taxon>
        <taxon>Gymnotiformes</taxon>
        <taxon>Gymnotoidei</taxon>
        <taxon>Gymnotidae</taxon>
        <taxon>Electrophorus</taxon>
    </lineage>
</organism>
<feature type="compositionally biased region" description="Basic and acidic residues" evidence="1">
    <location>
        <begin position="163"/>
        <end position="184"/>
    </location>
</feature>
<dbReference type="Proteomes" id="UP001239994">
    <property type="component" value="Unassembled WGS sequence"/>
</dbReference>
<reference evidence="3" key="1">
    <citation type="submission" date="2023-03" db="EMBL/GenBank/DDBJ databases">
        <title>Electrophorus voltai genome.</title>
        <authorList>
            <person name="Bian C."/>
        </authorList>
    </citation>
    <scope>NUCLEOTIDE SEQUENCE</scope>
    <source>
        <strain evidence="3">CB-2022</strain>
        <tissue evidence="3">Muscle</tissue>
    </source>
</reference>
<evidence type="ECO:0000313" key="3">
    <source>
        <dbReference type="EMBL" id="KAK1802445.1"/>
    </source>
</evidence>
<name>A0AAD8ZS08_9TELE</name>
<keyword evidence="4" id="KW-1185">Reference proteome</keyword>